<proteinExistence type="predicted"/>
<dbReference type="EMBL" id="CAJVCH010570753">
    <property type="protein sequence ID" value="CAG7835753.1"/>
    <property type="molecule type" value="Genomic_DNA"/>
</dbReference>
<sequence>MSTPGFSSILKLTELDDFIAPSQECIKPAQPLKPTPQPSAAKVRIELEDVSIGGVVPQVPQKVEINLTDCLACSGCITSAESILISQQSPEELVRILEKNKNSKQAKVDNNFLAIVTLGTQAVISLARKYLVPPQEMAERLAARKYLVPPQEMAERLAGFFKDLGADKVITITLAEDLCLIESGKEFVEKLENINRDPTSLPIISGVCPGWVCYAEKLHPYAIKNISRVKSPQQIMGSLLKLVYGPRVNHSPDEIYHVSLMSCFDRKLEASRKDFILEEYRSKEVDSVITPLEIENLLESIGKHLLDYEPANLDNPFEFGNGSLGIGASIMSHLGSGSGGFAEYIFRIMSAKHGIQADVTWIVGRNPDISEAVIPTPTGDLKFSVATGFRNIQTIVRKLKTKMRANLPHYIEIMACPTGCLNGGAQLRSQDSEQGGRELSCDLEKMYHELPAEILQDNPFVEQIYNLLGNPDGKLYNDVLYTDFHAIEKSNLGIKW</sequence>
<feature type="domain" description="Iron hydrogenase large subunit C-terminal" evidence="1">
    <location>
        <begin position="146"/>
        <end position="424"/>
    </location>
</feature>
<dbReference type="PANTHER" id="PTHR11615">
    <property type="entry name" value="NITRATE, FORMATE, IRON DEHYDROGENASE"/>
    <property type="match status" value="1"/>
</dbReference>
<dbReference type="AlphaFoldDB" id="A0A8J2PLT7"/>
<name>A0A8J2PLT7_9HEXA</name>
<dbReference type="InterPro" id="IPR050340">
    <property type="entry name" value="Cytosolic_Fe-S_CAF"/>
</dbReference>
<keyword evidence="3" id="KW-1185">Reference proteome</keyword>
<reference evidence="2" key="1">
    <citation type="submission" date="2021-06" db="EMBL/GenBank/DDBJ databases">
        <authorList>
            <person name="Hodson N. C."/>
            <person name="Mongue J. A."/>
            <person name="Jaron S. K."/>
        </authorList>
    </citation>
    <scope>NUCLEOTIDE SEQUENCE</scope>
</reference>
<dbReference type="Pfam" id="PF02906">
    <property type="entry name" value="Fe_hyd_lg_C"/>
    <property type="match status" value="1"/>
</dbReference>
<gene>
    <name evidence="2" type="ORF">AFUS01_LOCUS45084</name>
</gene>
<dbReference type="InterPro" id="IPR004108">
    <property type="entry name" value="Fe_hydrogenase_lsu_C"/>
</dbReference>
<comment type="caution">
    <text evidence="2">The sequence shown here is derived from an EMBL/GenBank/DDBJ whole genome shotgun (WGS) entry which is preliminary data.</text>
</comment>
<accession>A0A8J2PLT7</accession>
<protein>
    <recommendedName>
        <fullName evidence="1">Iron hydrogenase large subunit C-terminal domain-containing protein</fullName>
    </recommendedName>
</protein>
<evidence type="ECO:0000259" key="1">
    <source>
        <dbReference type="Pfam" id="PF02906"/>
    </source>
</evidence>
<dbReference type="OrthoDB" id="10253113at2759"/>
<evidence type="ECO:0000313" key="3">
    <source>
        <dbReference type="Proteomes" id="UP000708208"/>
    </source>
</evidence>
<dbReference type="Proteomes" id="UP000708208">
    <property type="component" value="Unassembled WGS sequence"/>
</dbReference>
<evidence type="ECO:0000313" key="2">
    <source>
        <dbReference type="EMBL" id="CAG7835753.1"/>
    </source>
</evidence>
<organism evidence="2 3">
    <name type="scientific">Allacma fusca</name>
    <dbReference type="NCBI Taxonomy" id="39272"/>
    <lineage>
        <taxon>Eukaryota</taxon>
        <taxon>Metazoa</taxon>
        <taxon>Ecdysozoa</taxon>
        <taxon>Arthropoda</taxon>
        <taxon>Hexapoda</taxon>
        <taxon>Collembola</taxon>
        <taxon>Symphypleona</taxon>
        <taxon>Sminthuridae</taxon>
        <taxon>Allacma</taxon>
    </lineage>
</organism>